<dbReference type="Proteomes" id="UP000601789">
    <property type="component" value="Unassembled WGS sequence"/>
</dbReference>
<accession>A0ABS0SBU9</accession>
<name>A0ABS0SBU9_9HYPH</name>
<dbReference type="PIRSF" id="PIRSF009471">
    <property type="entry name" value="UCP009471"/>
    <property type="match status" value="1"/>
</dbReference>
<evidence type="ECO:0000313" key="2">
    <source>
        <dbReference type="EMBL" id="MBI1620763.1"/>
    </source>
</evidence>
<organism evidence="2 3">
    <name type="scientific">Aquamicrobium zhengzhouense</name>
    <dbReference type="NCBI Taxonomy" id="2781738"/>
    <lineage>
        <taxon>Bacteria</taxon>
        <taxon>Pseudomonadati</taxon>
        <taxon>Pseudomonadota</taxon>
        <taxon>Alphaproteobacteria</taxon>
        <taxon>Hyphomicrobiales</taxon>
        <taxon>Phyllobacteriaceae</taxon>
        <taxon>Aquamicrobium</taxon>
    </lineage>
</organism>
<dbReference type="Pfam" id="PF06742">
    <property type="entry name" value="DUF1214"/>
    <property type="match status" value="1"/>
</dbReference>
<sequence length="193" mass="20936">MLKSLFLTALALVIALGGGAGSVWLALDSDFEFDTIEVGDWTAFPTRGTPDADPYSKARFSRTADLLLGRGEGLTFTAKRDSNGFPLSGACSYRLEGPTPPARFWTLYARDEDGRVIDMPGNRAAALHSYAVLRQEDQTIITRVSAHPQPGNWLPVKTGEFLLVLSLYDTAISSSSRIGEVVLPRIVREACDG</sequence>
<comment type="caution">
    <text evidence="2">The sequence shown here is derived from an EMBL/GenBank/DDBJ whole genome shotgun (WGS) entry which is preliminary data.</text>
</comment>
<keyword evidence="3" id="KW-1185">Reference proteome</keyword>
<proteinExistence type="predicted"/>
<dbReference type="InterPro" id="IPR012038">
    <property type="entry name" value="UCP009471"/>
</dbReference>
<dbReference type="InterPro" id="IPR010621">
    <property type="entry name" value="DUF1214"/>
</dbReference>
<evidence type="ECO:0000259" key="1">
    <source>
        <dbReference type="Pfam" id="PF06742"/>
    </source>
</evidence>
<feature type="domain" description="DUF1214" evidence="1">
    <location>
        <begin position="72"/>
        <end position="170"/>
    </location>
</feature>
<reference evidence="2 3" key="1">
    <citation type="submission" date="2020-10" db="EMBL/GenBank/DDBJ databases">
        <title>Aquamicrobium zhengzhouensis sp. nov., a exopolysaccharide producing bacterium isolated from farmland soil.</title>
        <authorList>
            <person name="Wang X."/>
        </authorList>
    </citation>
    <scope>NUCLEOTIDE SEQUENCE [LARGE SCALE GENOMIC DNA]</scope>
    <source>
        <strain evidence="3">cd-1</strain>
    </source>
</reference>
<dbReference type="EMBL" id="JADGMQ010000004">
    <property type="protein sequence ID" value="MBI1620763.1"/>
    <property type="molecule type" value="Genomic_DNA"/>
</dbReference>
<gene>
    <name evidence="2" type="ORF">IOD40_08825</name>
</gene>
<dbReference type="Gene3D" id="2.60.120.600">
    <property type="entry name" value="Domain of unknown function DUF1214, C-terminal domain"/>
    <property type="match status" value="1"/>
</dbReference>
<dbReference type="RefSeq" id="WP_198476157.1">
    <property type="nucleotide sequence ID" value="NZ_JADGMQ010000004.1"/>
</dbReference>
<dbReference type="InterPro" id="IPR037049">
    <property type="entry name" value="DUF1214_C_sf"/>
</dbReference>
<protein>
    <submittedName>
        <fullName evidence="2">DUF1214 domain-containing protein</fullName>
    </submittedName>
</protein>
<evidence type="ECO:0000313" key="3">
    <source>
        <dbReference type="Proteomes" id="UP000601789"/>
    </source>
</evidence>
<dbReference type="SUPFAM" id="SSF160935">
    <property type="entry name" value="VPA0735-like"/>
    <property type="match status" value="1"/>
</dbReference>